<accession>A0A7R9H6Q9</accession>
<dbReference type="EMBL" id="OC321890">
    <property type="protein sequence ID" value="CAD7410861.1"/>
    <property type="molecule type" value="Genomic_DNA"/>
</dbReference>
<evidence type="ECO:0000256" key="1">
    <source>
        <dbReference type="SAM" id="MobiDB-lite"/>
    </source>
</evidence>
<sequence length="429" mass="46275">MKTVILWPAEARLTFSREKTKITLLKGKHSAMRHPMVRMDGAPIGYLRNGSGSGEGCVREVHPSLEDFLGIGLLDSTEDVQVPDGVGADLRMHRVAASDGGKQQQDHPSESTEWAKNNGLDLDEERRNGWRDSLAAWEERMKCDWVVTNHYSTQFFTGHENFNAKLHGFGLKENPECEACGAHEDAGHVLLTCERFEKEKRILRLEAGEPFSRTTMVRDSRSCACFLRYATAVGKTKERNDRGIVVGIGGYHPPKYGLPSPGGSGDNRAEKGGGGGQSGLRSPHQKLDFLAPAVPEIAVGVRGCGRSAGPKVLDTGECVYEGFSHARCSVTCPLKPYHPPKYGLPSPGGSGDNRAEKGGGGGQSGLRSPHQKLDFLAPAVPEIAVGVRGCGRSAGPKVLTNHHNLDSLAPAVTEIRGLCCFRLSATYVT</sequence>
<protein>
    <recommendedName>
        <fullName evidence="3">Reverse transcriptase</fullName>
    </recommendedName>
</protein>
<gene>
    <name evidence="2" type="ORF">TCEB3V08_LOCUS10678</name>
</gene>
<evidence type="ECO:0000313" key="2">
    <source>
        <dbReference type="EMBL" id="CAD7410861.1"/>
    </source>
</evidence>
<feature type="region of interest" description="Disordered" evidence="1">
    <location>
        <begin position="343"/>
        <end position="369"/>
    </location>
</feature>
<organism evidence="2">
    <name type="scientific">Timema cristinae</name>
    <name type="common">Walking stick</name>
    <dbReference type="NCBI Taxonomy" id="61476"/>
    <lineage>
        <taxon>Eukaryota</taxon>
        <taxon>Metazoa</taxon>
        <taxon>Ecdysozoa</taxon>
        <taxon>Arthropoda</taxon>
        <taxon>Hexapoda</taxon>
        <taxon>Insecta</taxon>
        <taxon>Pterygota</taxon>
        <taxon>Neoptera</taxon>
        <taxon>Polyneoptera</taxon>
        <taxon>Phasmatodea</taxon>
        <taxon>Timematodea</taxon>
        <taxon>Timematoidea</taxon>
        <taxon>Timematidae</taxon>
        <taxon>Timema</taxon>
    </lineage>
</organism>
<evidence type="ECO:0008006" key="3">
    <source>
        <dbReference type="Google" id="ProtNLM"/>
    </source>
</evidence>
<name>A0A7R9H6Q9_TIMCR</name>
<dbReference type="AlphaFoldDB" id="A0A7R9H6Q9"/>
<feature type="region of interest" description="Disordered" evidence="1">
    <location>
        <begin position="96"/>
        <end position="120"/>
    </location>
</feature>
<reference evidence="2" key="1">
    <citation type="submission" date="2020-11" db="EMBL/GenBank/DDBJ databases">
        <authorList>
            <person name="Tran Van P."/>
        </authorList>
    </citation>
    <scope>NUCLEOTIDE SEQUENCE</scope>
</reference>
<feature type="region of interest" description="Disordered" evidence="1">
    <location>
        <begin position="255"/>
        <end position="283"/>
    </location>
</feature>
<proteinExistence type="predicted"/>